<name>A0ACC1HJM3_9FUNG</name>
<proteinExistence type="predicted"/>
<dbReference type="EMBL" id="JAMZIH010005244">
    <property type="protein sequence ID" value="KAJ1675580.1"/>
    <property type="molecule type" value="Genomic_DNA"/>
</dbReference>
<evidence type="ECO:0000313" key="2">
    <source>
        <dbReference type="Proteomes" id="UP001145114"/>
    </source>
</evidence>
<keyword evidence="2" id="KW-1185">Reference proteome</keyword>
<gene>
    <name evidence="1" type="primary">GUP1</name>
    <name evidence="1" type="ORF">EV182_000993</name>
</gene>
<comment type="caution">
    <text evidence="1">The sequence shown here is derived from an EMBL/GenBank/DDBJ whole genome shotgun (WGS) entry which is preliminary data.</text>
</comment>
<reference evidence="1" key="1">
    <citation type="submission" date="2022-06" db="EMBL/GenBank/DDBJ databases">
        <title>Phylogenomic reconstructions and comparative analyses of Kickxellomycotina fungi.</title>
        <authorList>
            <person name="Reynolds N.K."/>
            <person name="Stajich J.E."/>
            <person name="Barry K."/>
            <person name="Grigoriev I.V."/>
            <person name="Crous P."/>
            <person name="Smith M.E."/>
        </authorList>
    </citation>
    <scope>NUCLEOTIDE SEQUENCE</scope>
    <source>
        <strain evidence="1">RSA 2271</strain>
    </source>
</reference>
<dbReference type="Proteomes" id="UP001145114">
    <property type="component" value="Unassembled WGS sequence"/>
</dbReference>
<sequence>MASSPRRGPNNGHDIAPHASFSGVQTKGVKRLRTDTGLGHSDYNPSYSDSNIEPDSGKLTGDATFDINGVTTPQQELEEYLELLRRIRERHKRKVEELLHSWREIDTIFDIVDQKIHKVLRMQPLVYRPANHDSEPSLESSLTSSPTLPPMHPLPPSSSSRAAVNPGSSPMLAPTKQARPDHKRSSSTECTLMAGRMNYHPKQQLKDRPSAILESVVEKPPHETPPLPLPLQNASNLPPPQPSPLSPPSQLSLDKPLADASQGAASRTQKQQQQQQDQSPSAIFEPMTATTRDVLYQVMPDTKKAFGRKPRDLIVAHANMGRQNRYRKASKTVTTIGTSLDGSLQVWDSDSHQLMTNVNLNSLDIQWAENVSMVSDSVLAVVSSASRSAGDTLLGGRKGEEGYATPLSLVFLDRQDRDSNQLAVRNLKSEWKLHKPIMVVEPISEYAIPGVREYNEERYIGLKQYIEQRGKGDSDKGNDNDGEESKKRVTESNLSFVTDGEDHRLLLWDVRISEGRDRYGVRTSVVKPAVMPSYHTSSVYAIKYSPYSNQLLSGGADNRLQILDLTSRHIRTSVKYDQQIKDIILHPQNPNLALIHLVDLRVKMGLMPKHVVKFGYPAKKNQSRYLKSGMRADGTMVACGLHDTSEGDGSVFIWQAINVHNDKRVYCVQFHPQAPKLMTAASDGSIAFVDYNTTACDSVRSSSKSSPGRANVAQVRSGGSGDEEDRQTVSSHHYHHHSHSQQPLPGMTRRNSDKKMTPPQEVGAGPFRFRAYQLMYPVGTPFLLYIAYQTSSESRPGYSLYESHLSPGWLLGRKIDVSDFQWHTFRQNLPTFAGALLTYRGFLPPLYMIVALSVVFLTVVTGSSILIILVLTILNYAIAKAVAGTRYGPFICWAFTISMLVCNERNTGYQFTDFTWLGGRGNALLVWLDDHRGILGRWDVVYNITMLRMVSFDMDYHWRILQERIVGRSVIDERVEELPSKQRSEAATKDRTEVSVFREDYCFGNYWAFLYYPPLYLTGPIMTFNNFISQARSPVCEACSTRNTIKYGLRLVLAMFLMELMLHMIHPVAISAAKVWADYNVIEIMTISYFYLTFIWLKLCIIWRFSRFWAMVDGVETIENMRRCMSNNYSLQLFWRDWHCSYNRWLVRYLYIPLGGSKTQPWNLFVVFTFVALWHDISSRLLMWAWLIAFLFLPEGLARFFFNQPHWRQWRWFRLMCAVGGGLNIFGMMMANLVGFAVGPEGMRDMAKQALTVKGSLSLTLIFVIFVLNTLTMFDWRGHEYYRDYMQAQTKQSPPLGATELEVLPPLSRNDNDNDGRRQQPRL</sequence>
<accession>A0ACC1HJM3</accession>
<organism evidence="1 2">
    <name type="scientific">Spiromyces aspiralis</name>
    <dbReference type="NCBI Taxonomy" id="68401"/>
    <lineage>
        <taxon>Eukaryota</taxon>
        <taxon>Fungi</taxon>
        <taxon>Fungi incertae sedis</taxon>
        <taxon>Zoopagomycota</taxon>
        <taxon>Kickxellomycotina</taxon>
        <taxon>Kickxellomycetes</taxon>
        <taxon>Kickxellales</taxon>
        <taxon>Kickxellaceae</taxon>
        <taxon>Spiromyces</taxon>
    </lineage>
</organism>
<protein>
    <submittedName>
        <fullName evidence="1">Glycerol transporter</fullName>
    </submittedName>
</protein>
<evidence type="ECO:0000313" key="1">
    <source>
        <dbReference type="EMBL" id="KAJ1675580.1"/>
    </source>
</evidence>